<dbReference type="GO" id="GO:0005524">
    <property type="term" value="F:ATP binding"/>
    <property type="evidence" value="ECO:0007669"/>
    <property type="project" value="UniProtKB-KW"/>
</dbReference>
<feature type="domain" description="Pyruvate phosphate dikinase AMP/ATP-binding" evidence="10">
    <location>
        <begin position="8"/>
        <end position="67"/>
    </location>
</feature>
<feature type="domain" description="PEP-utilising enzyme mobile" evidence="9">
    <location>
        <begin position="103"/>
        <end position="173"/>
    </location>
</feature>
<reference evidence="12" key="1">
    <citation type="journal article" date="2014" name="Front. Microbiol.">
        <title>High frequency of phylogenetically diverse reductive dehalogenase-homologous genes in deep subseafloor sedimentary metagenomes.</title>
        <authorList>
            <person name="Kawai M."/>
            <person name="Futagami T."/>
            <person name="Toyoda A."/>
            <person name="Takaki Y."/>
            <person name="Nishi S."/>
            <person name="Hori S."/>
            <person name="Arai W."/>
            <person name="Tsubouchi T."/>
            <person name="Morono Y."/>
            <person name="Uchiyama I."/>
            <person name="Ito T."/>
            <person name="Fujiyama A."/>
            <person name="Inagaki F."/>
            <person name="Takami H."/>
        </authorList>
    </citation>
    <scope>NUCLEOTIDE SEQUENCE</scope>
    <source>
        <strain evidence="12">Expedition CK06-06</strain>
    </source>
</reference>
<dbReference type="PANTHER" id="PTHR43030:SF1">
    <property type="entry name" value="PHOSPHOENOLPYRUVATE SYNTHASE"/>
    <property type="match status" value="1"/>
</dbReference>
<dbReference type="Pfam" id="PF01326">
    <property type="entry name" value="PPDK_N"/>
    <property type="match status" value="1"/>
</dbReference>
<feature type="non-terminal residue" evidence="12">
    <location>
        <position position="1"/>
    </location>
</feature>
<evidence type="ECO:0000259" key="11">
    <source>
        <dbReference type="Pfam" id="PF02896"/>
    </source>
</evidence>
<gene>
    <name evidence="12" type="ORF">S03H2_08851</name>
</gene>
<proteinExistence type="inferred from homology"/>
<dbReference type="PANTHER" id="PTHR43030">
    <property type="entry name" value="PHOSPHOENOLPYRUVATE SYNTHASE"/>
    <property type="match status" value="1"/>
</dbReference>
<evidence type="ECO:0000256" key="6">
    <source>
        <dbReference type="ARBA" id="ARBA00022777"/>
    </source>
</evidence>
<dbReference type="InterPro" id="IPR008279">
    <property type="entry name" value="PEP-util_enz_mobile_dom"/>
</dbReference>
<keyword evidence="5" id="KW-0547">Nucleotide-binding</keyword>
<comment type="cofactor">
    <cofactor evidence="1">
        <name>Mg(2+)</name>
        <dbReference type="ChEBI" id="CHEBI:18420"/>
    </cofactor>
</comment>
<accession>X1ESC3</accession>
<evidence type="ECO:0000256" key="2">
    <source>
        <dbReference type="ARBA" id="ARBA00007837"/>
    </source>
</evidence>
<dbReference type="InterPro" id="IPR018274">
    <property type="entry name" value="PEP_util_AS"/>
</dbReference>
<dbReference type="AlphaFoldDB" id="X1ESC3"/>
<sequence>IQVPLLPLEQAQQKLADDDIIQLAKLGKQIEDHYQFPQDIEWAKENEQIFIVQTRPVTTIKETTEAEPEIAAPVLLTGDKASPGIASGPVKIVYDASQIDQVEEGDILVAEMTTPDFVPAMKRTVAIVTERGGRTAHAAIVSRELGIPCIVGAEQAMSILTDGQVITVDGSRGKIYDGKVTRRVKTAPVTSIIREAIKTKTKVYVNLAQPELAEIVAARNVDGVGLLRAEFIVAQIGEHPRYMISQNRGHEFVDKLYQ</sequence>
<dbReference type="Gene3D" id="3.30.470.20">
    <property type="entry name" value="ATP-grasp fold, B domain"/>
    <property type="match status" value="1"/>
</dbReference>
<evidence type="ECO:0000313" key="12">
    <source>
        <dbReference type="EMBL" id="GAH20054.1"/>
    </source>
</evidence>
<dbReference type="PROSITE" id="PS00370">
    <property type="entry name" value="PEP_ENZYMES_PHOS_SITE"/>
    <property type="match status" value="1"/>
</dbReference>
<dbReference type="SUPFAM" id="SSF51621">
    <property type="entry name" value="Phosphoenolpyruvate/pyruvate domain"/>
    <property type="match status" value="1"/>
</dbReference>
<evidence type="ECO:0000256" key="7">
    <source>
        <dbReference type="ARBA" id="ARBA00022840"/>
    </source>
</evidence>
<evidence type="ECO:0000256" key="5">
    <source>
        <dbReference type="ARBA" id="ARBA00022741"/>
    </source>
</evidence>
<dbReference type="InterPro" id="IPR002192">
    <property type="entry name" value="PPDK_AMP/ATP-bd"/>
</dbReference>
<dbReference type="Pfam" id="PF00391">
    <property type="entry name" value="PEP-utilizers"/>
    <property type="match status" value="1"/>
</dbReference>
<evidence type="ECO:0000256" key="8">
    <source>
        <dbReference type="ARBA" id="ARBA00022842"/>
    </source>
</evidence>
<feature type="non-terminal residue" evidence="12">
    <location>
        <position position="258"/>
    </location>
</feature>
<keyword evidence="4" id="KW-0479">Metal-binding</keyword>
<protein>
    <submittedName>
        <fullName evidence="12">Uncharacterized protein</fullName>
    </submittedName>
</protein>
<keyword evidence="8" id="KW-0460">Magnesium</keyword>
<feature type="domain" description="PEP-utilising enzyme C-terminal" evidence="11">
    <location>
        <begin position="198"/>
        <end position="246"/>
    </location>
</feature>
<evidence type="ECO:0000259" key="10">
    <source>
        <dbReference type="Pfam" id="PF01326"/>
    </source>
</evidence>
<dbReference type="InterPro" id="IPR015813">
    <property type="entry name" value="Pyrv/PenolPyrv_kinase-like_dom"/>
</dbReference>
<evidence type="ECO:0000256" key="3">
    <source>
        <dbReference type="ARBA" id="ARBA00022679"/>
    </source>
</evidence>
<evidence type="ECO:0000259" key="9">
    <source>
        <dbReference type="Pfam" id="PF00391"/>
    </source>
</evidence>
<dbReference type="Pfam" id="PF02896">
    <property type="entry name" value="PEP-utilizers_C"/>
    <property type="match status" value="1"/>
</dbReference>
<dbReference type="GO" id="GO:0046872">
    <property type="term" value="F:metal ion binding"/>
    <property type="evidence" value="ECO:0007669"/>
    <property type="project" value="UniProtKB-KW"/>
</dbReference>
<dbReference type="SUPFAM" id="SSF52009">
    <property type="entry name" value="Phosphohistidine domain"/>
    <property type="match status" value="1"/>
</dbReference>
<dbReference type="Gene3D" id="3.20.20.60">
    <property type="entry name" value="Phosphoenolpyruvate-binding domains"/>
    <property type="match status" value="1"/>
</dbReference>
<name>X1ESC3_9ZZZZ</name>
<dbReference type="Gene3D" id="3.50.30.10">
    <property type="entry name" value="Phosphohistidine domain"/>
    <property type="match status" value="1"/>
</dbReference>
<dbReference type="InterPro" id="IPR006319">
    <property type="entry name" value="PEP_synth"/>
</dbReference>
<keyword evidence="7" id="KW-0067">ATP-binding</keyword>
<keyword evidence="6" id="KW-0418">Kinase</keyword>
<dbReference type="InterPro" id="IPR040442">
    <property type="entry name" value="Pyrv_kinase-like_dom_sf"/>
</dbReference>
<dbReference type="InterPro" id="IPR036637">
    <property type="entry name" value="Phosphohistidine_dom_sf"/>
</dbReference>
<keyword evidence="3" id="KW-0808">Transferase</keyword>
<dbReference type="SUPFAM" id="SSF56059">
    <property type="entry name" value="Glutathione synthetase ATP-binding domain-like"/>
    <property type="match status" value="1"/>
</dbReference>
<organism evidence="12">
    <name type="scientific">marine sediment metagenome</name>
    <dbReference type="NCBI Taxonomy" id="412755"/>
    <lineage>
        <taxon>unclassified sequences</taxon>
        <taxon>metagenomes</taxon>
        <taxon>ecological metagenomes</taxon>
    </lineage>
</organism>
<dbReference type="EMBL" id="BARU01004381">
    <property type="protein sequence ID" value="GAH20054.1"/>
    <property type="molecule type" value="Genomic_DNA"/>
</dbReference>
<evidence type="ECO:0000256" key="4">
    <source>
        <dbReference type="ARBA" id="ARBA00022723"/>
    </source>
</evidence>
<dbReference type="InterPro" id="IPR000121">
    <property type="entry name" value="PEP_util_C"/>
</dbReference>
<comment type="caution">
    <text evidence="12">The sequence shown here is derived from an EMBL/GenBank/DDBJ whole genome shotgun (WGS) entry which is preliminary data.</text>
</comment>
<evidence type="ECO:0000256" key="1">
    <source>
        <dbReference type="ARBA" id="ARBA00001946"/>
    </source>
</evidence>
<dbReference type="GO" id="GO:0008986">
    <property type="term" value="F:pyruvate, water dikinase activity"/>
    <property type="evidence" value="ECO:0007669"/>
    <property type="project" value="InterPro"/>
</dbReference>
<comment type="similarity">
    <text evidence="2">Belongs to the PEP-utilizing enzyme family.</text>
</comment>